<feature type="transmembrane region" description="Helical" evidence="2">
    <location>
        <begin position="176"/>
        <end position="193"/>
    </location>
</feature>
<evidence type="ECO:0000313" key="3">
    <source>
        <dbReference type="EMBL" id="HGK24462.1"/>
    </source>
</evidence>
<name>A0A7V3ZK41_DICTH</name>
<feature type="transmembrane region" description="Helical" evidence="2">
    <location>
        <begin position="143"/>
        <end position="164"/>
    </location>
</feature>
<feature type="transmembrane region" description="Helical" evidence="2">
    <location>
        <begin position="374"/>
        <end position="398"/>
    </location>
</feature>
<keyword evidence="2" id="KW-1133">Transmembrane helix</keyword>
<keyword evidence="2" id="KW-0812">Transmembrane</keyword>
<evidence type="ECO:0000256" key="1">
    <source>
        <dbReference type="SAM" id="MobiDB-lite"/>
    </source>
</evidence>
<feature type="transmembrane region" description="Helical" evidence="2">
    <location>
        <begin position="410"/>
        <end position="430"/>
    </location>
</feature>
<proteinExistence type="predicted"/>
<evidence type="ECO:0000256" key="2">
    <source>
        <dbReference type="SAM" id="Phobius"/>
    </source>
</evidence>
<dbReference type="PANTHER" id="PTHR39556:SF1">
    <property type="entry name" value="PROTEIN, PUTATIVE-RELATED"/>
    <property type="match status" value="1"/>
</dbReference>
<dbReference type="EMBL" id="DTDV01000022">
    <property type="protein sequence ID" value="HGK24462.1"/>
    <property type="molecule type" value="Genomic_DNA"/>
</dbReference>
<organism evidence="3">
    <name type="scientific">Dictyoglomus thermophilum</name>
    <dbReference type="NCBI Taxonomy" id="14"/>
    <lineage>
        <taxon>Bacteria</taxon>
        <taxon>Pseudomonadati</taxon>
        <taxon>Dictyoglomota</taxon>
        <taxon>Dictyoglomia</taxon>
        <taxon>Dictyoglomales</taxon>
        <taxon>Dictyoglomaceae</taxon>
        <taxon>Dictyoglomus</taxon>
    </lineage>
</organism>
<feature type="region of interest" description="Disordered" evidence="1">
    <location>
        <begin position="206"/>
        <end position="231"/>
    </location>
</feature>
<keyword evidence="2" id="KW-0472">Membrane</keyword>
<dbReference type="Pfam" id="PF04165">
    <property type="entry name" value="DUF401"/>
    <property type="match status" value="2"/>
</dbReference>
<gene>
    <name evidence="3" type="ORF">ENU78_08605</name>
</gene>
<feature type="transmembrane region" description="Helical" evidence="2">
    <location>
        <begin position="248"/>
        <end position="279"/>
    </location>
</feature>
<comment type="caution">
    <text evidence="3">The sequence shown here is derived from an EMBL/GenBank/DDBJ whole genome shotgun (WGS) entry which is preliminary data.</text>
</comment>
<dbReference type="AlphaFoldDB" id="A0A7V3ZK41"/>
<feature type="transmembrane region" description="Helical" evidence="2">
    <location>
        <begin position="60"/>
        <end position="76"/>
    </location>
</feature>
<reference evidence="3" key="1">
    <citation type="journal article" date="2020" name="mSystems">
        <title>Genome- and Community-Level Interaction Insights into Carbon Utilization and Element Cycling Functions of Hydrothermarchaeota in Hydrothermal Sediment.</title>
        <authorList>
            <person name="Zhou Z."/>
            <person name="Liu Y."/>
            <person name="Xu W."/>
            <person name="Pan J."/>
            <person name="Luo Z.H."/>
            <person name="Li M."/>
        </authorList>
    </citation>
    <scope>NUCLEOTIDE SEQUENCE [LARGE SCALE GENOMIC DNA]</scope>
    <source>
        <strain evidence="3">SpSt-70</strain>
    </source>
</reference>
<feature type="compositionally biased region" description="Polar residues" evidence="1">
    <location>
        <begin position="206"/>
        <end position="223"/>
    </location>
</feature>
<accession>A0A7V3ZK41</accession>
<dbReference type="InterPro" id="IPR007294">
    <property type="entry name" value="DUF401"/>
</dbReference>
<dbReference type="RefSeq" id="WP_149122401.1">
    <property type="nucleotide sequence ID" value="NZ_VTFL01000001.1"/>
</dbReference>
<dbReference type="PANTHER" id="PTHR39556">
    <property type="entry name" value="PROTEIN, PUTATIVE-RELATED"/>
    <property type="match status" value="1"/>
</dbReference>
<feature type="transmembrane region" description="Helical" evidence="2">
    <location>
        <begin position="329"/>
        <end position="362"/>
    </location>
</feature>
<protein>
    <submittedName>
        <fullName evidence="3">DUF401 family protein</fullName>
    </submittedName>
</protein>
<feature type="transmembrane region" description="Helical" evidence="2">
    <location>
        <begin position="100"/>
        <end position="123"/>
    </location>
</feature>
<sequence length="431" mass="49141">MIALLKVSIILGIIVVLLSKNFPLSWALLGGSLIMGISFGIPFRMIMKGFWEGLSSWETIKLVLILYFIALFENILREKNLLQKMVLSLKKLIKDTRTRLISMPIIMGLLPSVGGALFSAPLLDEISKEDNIDPERKSYINYWLRHIWEPFLPIYPGIILVSILTEKPLNFFVREALPYGLATFAIGLFFAFYKANLEKANLSQESQNIGQNEDSQENLENPQETNETETSIEEIEITNPLSTFILSFLPIISLLFLVIFFHFDLLYTLIGINIVLFFILKFDFNKMKETLIHSINLQNLILIIGVMIFKRMLEITGAVSDIAYSLNYSFIPTYIIFFLLPLIIGIFTGVTSATIGITIPILLKMLPYQNPSKYLVLAFASAFLGIMVSPLHLCLVLTKEYFKPDWKKLYNYVVKSGILLAIFILLKFFLT</sequence>